<name>A0A368SM00_SETIT</name>
<evidence type="ECO:0000313" key="2">
    <source>
        <dbReference type="EMBL" id="RCV42820.1"/>
    </source>
</evidence>
<protein>
    <submittedName>
        <fullName evidence="2">Uncharacterized protein</fullName>
    </submittedName>
</protein>
<reference evidence="2" key="1">
    <citation type="journal article" date="2012" name="Nat. Biotechnol.">
        <title>Reference genome sequence of the model plant Setaria.</title>
        <authorList>
            <person name="Bennetzen J.L."/>
            <person name="Schmutz J."/>
            <person name="Wang H."/>
            <person name="Percifield R."/>
            <person name="Hawkins J."/>
            <person name="Pontaroli A.C."/>
            <person name="Estep M."/>
            <person name="Feng L."/>
            <person name="Vaughn J.N."/>
            <person name="Grimwood J."/>
            <person name="Jenkins J."/>
            <person name="Barry K."/>
            <person name="Lindquist E."/>
            <person name="Hellsten U."/>
            <person name="Deshpande S."/>
            <person name="Wang X."/>
            <person name="Wu X."/>
            <person name="Mitros T."/>
            <person name="Triplett J."/>
            <person name="Yang X."/>
            <person name="Ye C.Y."/>
            <person name="Mauro-Herrera M."/>
            <person name="Wang L."/>
            <person name="Li P."/>
            <person name="Sharma M."/>
            <person name="Sharma R."/>
            <person name="Ronald P.C."/>
            <person name="Panaud O."/>
            <person name="Kellogg E.A."/>
            <person name="Brutnell T.P."/>
            <person name="Doust A.N."/>
            <person name="Tuskan G.A."/>
            <person name="Rokhsar D."/>
            <person name="Devos K.M."/>
        </authorList>
    </citation>
    <scope>NUCLEOTIDE SEQUENCE [LARGE SCALE GENOMIC DNA]</scope>
    <source>
        <strain evidence="2">Yugu1</strain>
    </source>
</reference>
<organism evidence="2">
    <name type="scientific">Setaria italica</name>
    <name type="common">Foxtail millet</name>
    <name type="synonym">Panicum italicum</name>
    <dbReference type="NCBI Taxonomy" id="4555"/>
    <lineage>
        <taxon>Eukaryota</taxon>
        <taxon>Viridiplantae</taxon>
        <taxon>Streptophyta</taxon>
        <taxon>Embryophyta</taxon>
        <taxon>Tracheophyta</taxon>
        <taxon>Spermatophyta</taxon>
        <taxon>Magnoliopsida</taxon>
        <taxon>Liliopsida</taxon>
        <taxon>Poales</taxon>
        <taxon>Poaceae</taxon>
        <taxon>PACMAD clade</taxon>
        <taxon>Panicoideae</taxon>
        <taxon>Panicodae</taxon>
        <taxon>Paniceae</taxon>
        <taxon>Cenchrinae</taxon>
        <taxon>Setaria</taxon>
    </lineage>
</organism>
<feature type="region of interest" description="Disordered" evidence="1">
    <location>
        <begin position="72"/>
        <end position="93"/>
    </location>
</feature>
<gene>
    <name evidence="2" type="ORF">SETIT_9G246300v2</name>
</gene>
<reference evidence="2" key="2">
    <citation type="submission" date="2015-07" db="EMBL/GenBank/DDBJ databases">
        <authorList>
            <person name="Noorani M."/>
        </authorList>
    </citation>
    <scope>NUCLEOTIDE SEQUENCE</scope>
    <source>
        <strain evidence="2">Yugu1</strain>
    </source>
</reference>
<feature type="compositionally biased region" description="Basic and acidic residues" evidence="1">
    <location>
        <begin position="45"/>
        <end position="58"/>
    </location>
</feature>
<evidence type="ECO:0000256" key="1">
    <source>
        <dbReference type="SAM" id="MobiDB-lite"/>
    </source>
</evidence>
<sequence length="93" mass="10309">MPSKGARRDPAATSLATERTSVRALQWWRGREGASRRRRPASARVAREGRRGGDKKGLEAKDTMKILRRCHGPSPACYSRSQNANRNCAGTLM</sequence>
<proteinExistence type="predicted"/>
<feature type="region of interest" description="Disordered" evidence="1">
    <location>
        <begin position="29"/>
        <end position="58"/>
    </location>
</feature>
<feature type="compositionally biased region" description="Polar residues" evidence="1">
    <location>
        <begin position="79"/>
        <end position="93"/>
    </location>
</feature>
<accession>A0A368SM00</accession>
<dbReference type="AlphaFoldDB" id="A0A368SM00"/>
<dbReference type="EMBL" id="CM003536">
    <property type="protein sequence ID" value="RCV42820.1"/>
    <property type="molecule type" value="Genomic_DNA"/>
</dbReference>